<organism evidence="3 4">
    <name type="scientific">Gemmata massiliana</name>
    <dbReference type="NCBI Taxonomy" id="1210884"/>
    <lineage>
        <taxon>Bacteria</taxon>
        <taxon>Pseudomonadati</taxon>
        <taxon>Planctomycetota</taxon>
        <taxon>Planctomycetia</taxon>
        <taxon>Gemmatales</taxon>
        <taxon>Gemmataceae</taxon>
        <taxon>Gemmata</taxon>
    </lineage>
</organism>
<keyword evidence="1" id="KW-0812">Transmembrane</keyword>
<sequence length="333" mass="35197">MRTSRSLRTGFTLIELLVVIAIIAILIGLLLPAVQKVREAAARMKCSNNLKQIGLALHNHESATGTFPNAYWRKTWAVDSTNPKGHFRWSALAQLTPYLEQTAVYNALDLSVPLYGGGSVQPQVIPFPQNRAPLAAIVSTFLCPSDEFRVVKADQGPSNYVACVGSNASGDALTGDGIFYGVDRDVVLNPGVKIAGVTDGLSNTIAFSESLLGAGGTAPAGATDVRLFYKDVNALNQANCDASTTLVTDRGALWADGAYNCGLYNNVRTPNSPLMDCVQHSNPAWKAARSRHTGGVNACLADGSVRFVTNSVTAQSWAAAGTRAGGDLPGNDW</sequence>
<feature type="transmembrane region" description="Helical" evidence="1">
    <location>
        <begin position="12"/>
        <end position="34"/>
    </location>
</feature>
<name>A0A6P2CVN7_9BACT</name>
<dbReference type="Pfam" id="PF07963">
    <property type="entry name" value="N_methyl"/>
    <property type="match status" value="1"/>
</dbReference>
<keyword evidence="1" id="KW-1133">Transmembrane helix</keyword>
<dbReference type="Proteomes" id="UP000464178">
    <property type="component" value="Chromosome"/>
</dbReference>
<evidence type="ECO:0000259" key="2">
    <source>
        <dbReference type="Pfam" id="PF07596"/>
    </source>
</evidence>
<dbReference type="InterPro" id="IPR011453">
    <property type="entry name" value="DUF1559"/>
</dbReference>
<accession>A0A6P2CVN7</accession>
<evidence type="ECO:0000313" key="4">
    <source>
        <dbReference type="Proteomes" id="UP000464178"/>
    </source>
</evidence>
<dbReference type="AlphaFoldDB" id="A0A6P2CVN7"/>
<dbReference type="InterPro" id="IPR045584">
    <property type="entry name" value="Pilin-like"/>
</dbReference>
<dbReference type="Gene3D" id="3.30.700.10">
    <property type="entry name" value="Glycoprotein, Type 4 Pilin"/>
    <property type="match status" value="1"/>
</dbReference>
<dbReference type="Pfam" id="PF07596">
    <property type="entry name" value="SBP_bac_10"/>
    <property type="match status" value="1"/>
</dbReference>
<evidence type="ECO:0000313" key="3">
    <source>
        <dbReference type="EMBL" id="VTR92667.1"/>
    </source>
</evidence>
<dbReference type="EMBL" id="LR593886">
    <property type="protein sequence ID" value="VTR92667.1"/>
    <property type="molecule type" value="Genomic_DNA"/>
</dbReference>
<dbReference type="NCBIfam" id="TIGR02532">
    <property type="entry name" value="IV_pilin_GFxxxE"/>
    <property type="match status" value="1"/>
</dbReference>
<gene>
    <name evidence="3" type="ORF">SOIL9_50470</name>
</gene>
<dbReference type="KEGG" id="gms:SOIL9_50470"/>
<dbReference type="SUPFAM" id="SSF54523">
    <property type="entry name" value="Pili subunits"/>
    <property type="match status" value="1"/>
</dbReference>
<dbReference type="RefSeq" id="WP_162673301.1">
    <property type="nucleotide sequence ID" value="NZ_LR593886.1"/>
</dbReference>
<dbReference type="NCBIfam" id="TIGR04294">
    <property type="entry name" value="pre_pil_HX9DG"/>
    <property type="match status" value="1"/>
</dbReference>
<feature type="domain" description="DUF1559" evidence="2">
    <location>
        <begin position="35"/>
        <end position="313"/>
    </location>
</feature>
<dbReference type="PANTHER" id="PTHR30093:SF2">
    <property type="entry name" value="TYPE II SECRETION SYSTEM PROTEIN H"/>
    <property type="match status" value="1"/>
</dbReference>
<protein>
    <recommendedName>
        <fullName evidence="2">DUF1559 domain-containing protein</fullName>
    </recommendedName>
</protein>
<dbReference type="PROSITE" id="PS00409">
    <property type="entry name" value="PROKAR_NTER_METHYL"/>
    <property type="match status" value="1"/>
</dbReference>
<dbReference type="PANTHER" id="PTHR30093">
    <property type="entry name" value="GENERAL SECRETION PATHWAY PROTEIN G"/>
    <property type="match status" value="1"/>
</dbReference>
<dbReference type="InterPro" id="IPR012902">
    <property type="entry name" value="N_methyl_site"/>
</dbReference>
<dbReference type="InterPro" id="IPR027558">
    <property type="entry name" value="Pre_pil_HX9DG_C"/>
</dbReference>
<keyword evidence="1" id="KW-0472">Membrane</keyword>
<proteinExistence type="predicted"/>
<reference evidence="3 4" key="1">
    <citation type="submission" date="2019-05" db="EMBL/GenBank/DDBJ databases">
        <authorList>
            <consortium name="Science for Life Laboratories"/>
        </authorList>
    </citation>
    <scope>NUCLEOTIDE SEQUENCE [LARGE SCALE GENOMIC DNA]</scope>
    <source>
        <strain evidence="3">Soil9</strain>
    </source>
</reference>
<evidence type="ECO:0000256" key="1">
    <source>
        <dbReference type="SAM" id="Phobius"/>
    </source>
</evidence>
<keyword evidence="4" id="KW-1185">Reference proteome</keyword>